<dbReference type="EMBL" id="QFPP01000694">
    <property type="protein sequence ID" value="PZQ60652.1"/>
    <property type="molecule type" value="Genomic_DNA"/>
</dbReference>
<feature type="non-terminal residue" evidence="1">
    <location>
        <position position="90"/>
    </location>
</feature>
<dbReference type="Proteomes" id="UP000249135">
    <property type="component" value="Unassembled WGS sequence"/>
</dbReference>
<gene>
    <name evidence="1" type="ORF">DI563_29485</name>
</gene>
<accession>A0A2W5P4D1</accession>
<sequence length="90" mass="9940">MGSNSVAPRVRVVAVDCFESPYRLRLPFRFGAVTITEGRQAVVRVRVRFEDGREAQGYAADALAAKWFDKSPELSDAQNLDQLRAALANA</sequence>
<dbReference type="AlphaFoldDB" id="A0A2W5P4D1"/>
<evidence type="ECO:0000313" key="2">
    <source>
        <dbReference type="Proteomes" id="UP000249135"/>
    </source>
</evidence>
<organism evidence="1 2">
    <name type="scientific">Variovorax paradoxus</name>
    <dbReference type="NCBI Taxonomy" id="34073"/>
    <lineage>
        <taxon>Bacteria</taxon>
        <taxon>Pseudomonadati</taxon>
        <taxon>Pseudomonadota</taxon>
        <taxon>Betaproteobacteria</taxon>
        <taxon>Burkholderiales</taxon>
        <taxon>Comamonadaceae</taxon>
        <taxon>Variovorax</taxon>
    </lineage>
</organism>
<reference evidence="1 2" key="1">
    <citation type="submission" date="2017-08" db="EMBL/GenBank/DDBJ databases">
        <title>Infants hospitalized years apart are colonized by the same room-sourced microbial strains.</title>
        <authorList>
            <person name="Brooks B."/>
            <person name="Olm M.R."/>
            <person name="Firek B.A."/>
            <person name="Baker R."/>
            <person name="Thomas B.C."/>
            <person name="Morowitz M.J."/>
            <person name="Banfield J.F."/>
        </authorList>
    </citation>
    <scope>NUCLEOTIDE SEQUENCE [LARGE SCALE GENOMIC DNA]</scope>
    <source>
        <strain evidence="1">S2_005_003_R2_41</strain>
    </source>
</reference>
<proteinExistence type="predicted"/>
<comment type="caution">
    <text evidence="1">The sequence shown here is derived from an EMBL/GenBank/DDBJ whole genome shotgun (WGS) entry which is preliminary data.</text>
</comment>
<evidence type="ECO:0000313" key="1">
    <source>
        <dbReference type="EMBL" id="PZQ60652.1"/>
    </source>
</evidence>
<name>A0A2W5P4D1_VARPD</name>
<protein>
    <submittedName>
        <fullName evidence="1">Mandelate racemase</fullName>
    </submittedName>
</protein>